<comment type="similarity">
    <text evidence="1">Belongs to the STIG1 family.</text>
</comment>
<organism evidence="3">
    <name type="scientific">Salvia splendens</name>
    <name type="common">Scarlet sage</name>
    <dbReference type="NCBI Taxonomy" id="180675"/>
    <lineage>
        <taxon>Eukaryota</taxon>
        <taxon>Viridiplantae</taxon>
        <taxon>Streptophyta</taxon>
        <taxon>Embryophyta</taxon>
        <taxon>Tracheophyta</taxon>
        <taxon>Spermatophyta</taxon>
        <taxon>Magnoliopsida</taxon>
        <taxon>eudicotyledons</taxon>
        <taxon>Gunneridae</taxon>
        <taxon>Pentapetalae</taxon>
        <taxon>asterids</taxon>
        <taxon>lamiids</taxon>
        <taxon>Lamiales</taxon>
        <taxon>Lamiaceae</taxon>
        <taxon>Nepetoideae</taxon>
        <taxon>Mentheae</taxon>
        <taxon>Salviinae</taxon>
        <taxon>Salvia</taxon>
        <taxon>Salvia subgen. Calosphace</taxon>
        <taxon>core Calosphace</taxon>
    </lineage>
</organism>
<evidence type="ECO:0000313" key="4">
    <source>
        <dbReference type="Proteomes" id="UP000298416"/>
    </source>
</evidence>
<sequence>MIILILAEVEAAEEEAGWSSRFLAQRSIKCNKYPKICRAKGSSGRDCCKKRCVNVGTDRVNCGRCGHKCKFSEICCKGKCVNPFTHKKHCGGCGNKKVHVGYSVKSSQLSAITVNVKRFKFVVNVVDHTSNASLLLWDREGSQLLGRNVTDFVAPKNSIPALIEEILVGQNVLFKLQLKNHIEYYRSYPFTVNKVCNLPEVVDKYTPKDLGEQIFKFDTRLSDLLFGADLAEVSQKPYVTTDLSTLANENISDLFVEGSELNIGVDVAEVFLFIFLLF</sequence>
<evidence type="ECO:0008006" key="5">
    <source>
        <dbReference type="Google" id="ProtNLM"/>
    </source>
</evidence>
<dbReference type="PANTHER" id="PTHR33227">
    <property type="entry name" value="STIGMA-SPECIFIC STIG1-LIKE PROTEIN 3"/>
    <property type="match status" value="1"/>
</dbReference>
<keyword evidence="2" id="KW-0732">Signal</keyword>
<name>A0A8X8XTY6_SALSN</name>
<gene>
    <name evidence="3" type="ORF">SASPL_121222</name>
</gene>
<reference evidence="3" key="2">
    <citation type="submission" date="2020-08" db="EMBL/GenBank/DDBJ databases">
        <title>Plant Genome Project.</title>
        <authorList>
            <person name="Zhang R.-G."/>
        </authorList>
    </citation>
    <scope>NUCLEOTIDE SEQUENCE</scope>
    <source>
        <strain evidence="3">Huo1</strain>
        <tissue evidence="3">Leaf</tissue>
    </source>
</reference>
<dbReference type="AlphaFoldDB" id="A0A8X8XTY6"/>
<evidence type="ECO:0000256" key="1">
    <source>
        <dbReference type="ARBA" id="ARBA00006010"/>
    </source>
</evidence>
<proteinExistence type="inferred from homology"/>
<reference evidence="3" key="1">
    <citation type="submission" date="2018-01" db="EMBL/GenBank/DDBJ databases">
        <authorList>
            <person name="Mao J.F."/>
        </authorList>
    </citation>
    <scope>NUCLEOTIDE SEQUENCE</scope>
    <source>
        <strain evidence="3">Huo1</strain>
        <tissue evidence="3">Leaf</tissue>
    </source>
</reference>
<dbReference type="InterPro" id="IPR006969">
    <property type="entry name" value="Stig-like"/>
</dbReference>
<dbReference type="EMBL" id="PNBA02000007">
    <property type="protein sequence ID" value="KAG6419014.1"/>
    <property type="molecule type" value="Genomic_DNA"/>
</dbReference>
<dbReference type="Gene3D" id="2.40.50.140">
    <property type="entry name" value="Nucleic acid-binding proteins"/>
    <property type="match status" value="1"/>
</dbReference>
<dbReference type="InterPro" id="IPR012340">
    <property type="entry name" value="NA-bd_OB-fold"/>
</dbReference>
<evidence type="ECO:0000256" key="2">
    <source>
        <dbReference type="ARBA" id="ARBA00022729"/>
    </source>
</evidence>
<evidence type="ECO:0000313" key="3">
    <source>
        <dbReference type="EMBL" id="KAG6419014.1"/>
    </source>
</evidence>
<keyword evidence="4" id="KW-1185">Reference proteome</keyword>
<protein>
    <recommendedName>
        <fullName evidence="5">Replication factor A1</fullName>
    </recommendedName>
</protein>
<comment type="caution">
    <text evidence="3">The sequence shown here is derived from an EMBL/GenBank/DDBJ whole genome shotgun (WGS) entry which is preliminary data.</text>
</comment>
<accession>A0A8X8XTY6</accession>
<dbReference type="Proteomes" id="UP000298416">
    <property type="component" value="Unassembled WGS sequence"/>
</dbReference>
<dbReference type="PANTHER" id="PTHR33227:SF21">
    <property type="entry name" value="F12F1.21 PROTEIN"/>
    <property type="match status" value="1"/>
</dbReference>
<dbReference type="Pfam" id="PF04885">
    <property type="entry name" value="Stig1"/>
    <property type="match status" value="1"/>
</dbReference>